<gene>
    <name evidence="1" type="ORF">A9C19_02430</name>
</gene>
<accession>A0A1L3MMX4</accession>
<dbReference type="AlphaFoldDB" id="A0A1L3MMX4"/>
<evidence type="ECO:0000313" key="1">
    <source>
        <dbReference type="EMBL" id="APH03705.1"/>
    </source>
</evidence>
<organism evidence="1 2">
    <name type="scientific">Bacillus weihaiensis</name>
    <dbReference type="NCBI Taxonomy" id="1547283"/>
    <lineage>
        <taxon>Bacteria</taxon>
        <taxon>Bacillati</taxon>
        <taxon>Bacillota</taxon>
        <taxon>Bacilli</taxon>
        <taxon>Bacillales</taxon>
        <taxon>Bacillaceae</taxon>
        <taxon>Bacillus</taxon>
    </lineage>
</organism>
<dbReference type="Proteomes" id="UP000181936">
    <property type="component" value="Chromosome"/>
</dbReference>
<sequence length="72" mass="8523">MSYSSIEIKDMNLVSLVELKRRIQVDLAKVDLRLEETPRDSILVSRRSQLAKLYAEVSREQHRRKLVRENVN</sequence>
<name>A0A1L3MMX4_9BACI</name>
<dbReference type="EMBL" id="CP016020">
    <property type="protein sequence ID" value="APH03705.1"/>
    <property type="molecule type" value="Genomic_DNA"/>
</dbReference>
<dbReference type="KEGG" id="bwh:A9C19_02430"/>
<proteinExistence type="predicted"/>
<protein>
    <submittedName>
        <fullName evidence="1">Uncharacterized protein</fullName>
    </submittedName>
</protein>
<reference evidence="1 2" key="1">
    <citation type="journal article" date="2016" name="Sci. Rep.">
        <title>Complete genome sequence and transcriptomic analysis of a novel marine strain Bacillus weihaiensis reveals the mechanism of brown algae degradation.</title>
        <authorList>
            <person name="Zhu Y."/>
            <person name="Chen P."/>
            <person name="Bao Y."/>
            <person name="Men Y."/>
            <person name="Zeng Y."/>
            <person name="Yang J."/>
            <person name="Sun J."/>
            <person name="Sun Y."/>
        </authorList>
    </citation>
    <scope>NUCLEOTIDE SEQUENCE [LARGE SCALE GENOMIC DNA]</scope>
    <source>
        <strain evidence="1 2">Alg07</strain>
    </source>
</reference>
<dbReference type="RefSeq" id="WP_072578493.1">
    <property type="nucleotide sequence ID" value="NZ_CP016020.1"/>
</dbReference>
<evidence type="ECO:0000313" key="2">
    <source>
        <dbReference type="Proteomes" id="UP000181936"/>
    </source>
</evidence>
<keyword evidence="2" id="KW-1185">Reference proteome</keyword>